<proteinExistence type="predicted"/>
<dbReference type="AlphaFoldDB" id="A0A1I2D4H7"/>
<dbReference type="NCBIfam" id="TIGR03519">
    <property type="entry name" value="T9SS_PorP_fam"/>
    <property type="match status" value="1"/>
</dbReference>
<dbReference type="RefSeq" id="WP_093918627.1">
    <property type="nucleotide sequence ID" value="NZ_FONW01000001.1"/>
</dbReference>
<name>A0A1I2D4H7_9BACT</name>
<dbReference type="STRING" id="655355.SAMN05216283_101932"/>
<reference evidence="1 2" key="1">
    <citation type="submission" date="2016-10" db="EMBL/GenBank/DDBJ databases">
        <authorList>
            <person name="de Groot N.N."/>
        </authorList>
    </citation>
    <scope>NUCLEOTIDE SEQUENCE [LARGE SCALE GENOMIC DNA]</scope>
    <source>
        <strain evidence="1 2">CGMCC 1.9156</strain>
    </source>
</reference>
<dbReference type="Proteomes" id="UP000198964">
    <property type="component" value="Unassembled WGS sequence"/>
</dbReference>
<dbReference type="Pfam" id="PF11751">
    <property type="entry name" value="PorP_SprF"/>
    <property type="match status" value="1"/>
</dbReference>
<dbReference type="InterPro" id="IPR019861">
    <property type="entry name" value="PorP/SprF_Bacteroidetes"/>
</dbReference>
<evidence type="ECO:0000313" key="2">
    <source>
        <dbReference type="Proteomes" id="UP000198964"/>
    </source>
</evidence>
<keyword evidence="2" id="KW-1185">Reference proteome</keyword>
<sequence>MLRILNISKQFFRGFRILILILLGGVWSFSGRAQSDPIFTQYMNSIQTVNPAYAGMWEKVGVQVFTRRYYVGHDGAPLTRSVCFYTPVKNENNGIGLNIVDDRIGYEKKLTVTADYAYQVRLDWKTYLRLGLKAGFINYDNLLTQYKLYPDGIDDPMFMDDVDINFMVSWGIGAMVYTKDYYISLSIPQIIENDFRANRNNYSSLAELRYAYLIGGYIFGKQRQIRFKPSFMVKGAIGAPVQADLAANFMFYNKFWIGAMYRTNHTVAAVMQLSVLKNLRIGYAVDYSVAQEFRKYQLGTHEIRLIYEYDFYKRPYTKKRFF</sequence>
<gene>
    <name evidence="1" type="ORF">SAMN05216283_101932</name>
</gene>
<protein>
    <submittedName>
        <fullName evidence="1">Type IX secretion system membrane protein, PorP/SprF family</fullName>
    </submittedName>
</protein>
<dbReference type="EMBL" id="FONW01000001">
    <property type="protein sequence ID" value="SFE75422.1"/>
    <property type="molecule type" value="Genomic_DNA"/>
</dbReference>
<evidence type="ECO:0000313" key="1">
    <source>
        <dbReference type="EMBL" id="SFE75422.1"/>
    </source>
</evidence>
<accession>A0A1I2D4H7</accession>
<organism evidence="1 2">
    <name type="scientific">Sunxiuqinia elliptica</name>
    <dbReference type="NCBI Taxonomy" id="655355"/>
    <lineage>
        <taxon>Bacteria</taxon>
        <taxon>Pseudomonadati</taxon>
        <taxon>Bacteroidota</taxon>
        <taxon>Bacteroidia</taxon>
        <taxon>Marinilabiliales</taxon>
        <taxon>Prolixibacteraceae</taxon>
        <taxon>Sunxiuqinia</taxon>
    </lineage>
</organism>